<dbReference type="EMBL" id="JAINZZ010000001">
    <property type="protein sequence ID" value="MBY8876085.1"/>
    <property type="molecule type" value="Genomic_DNA"/>
</dbReference>
<dbReference type="InterPro" id="IPR016174">
    <property type="entry name" value="Di-haem_cyt_TM"/>
</dbReference>
<evidence type="ECO:0000313" key="9">
    <source>
        <dbReference type="Proteomes" id="UP000778578"/>
    </source>
</evidence>
<proteinExistence type="predicted"/>
<feature type="transmembrane region" description="Helical" evidence="6">
    <location>
        <begin position="337"/>
        <end position="356"/>
    </location>
</feature>
<dbReference type="Proteomes" id="UP000778578">
    <property type="component" value="Unassembled WGS sequence"/>
</dbReference>
<evidence type="ECO:0000256" key="4">
    <source>
        <dbReference type="ARBA" id="ARBA00029351"/>
    </source>
</evidence>
<dbReference type="RefSeq" id="WP_222959372.1">
    <property type="nucleotide sequence ID" value="NZ_JAINZZ010000001.1"/>
</dbReference>
<sequence length="534" mass="59288">MSSGRQATGVRRPPEGDRMTRWMESRLGVRGTARNAMRRAFPTHWSFVLGEISLYSFVVLVVTGVYLALYFHPSTNQVVYHGSYRPLQGQHVSEAFNSTMHLSFEVRGGLLMRQAHHWAALIFIASLLGHMLRVFFTGAFRKPRELNWLLGFALLALGMFAGLTGYDLPDDLLSGTGLMIVNGTVLSIPVVGTYLSMFLFGGAFPGGDVIARFDIIHVLLIPAVMVGIIAAALVLERRHGPTQYPGPGRSEKNIVGLPLKTYAMKTAGLFFVTCGVIFLFASIAQINPIWLYGPYRPDQVSAGSQPDWYMGVADGLLRVMPGWEVSAWGHALALDNLVPLIVGVGFFLFLAVYPFIESWVTDDDREHHVLDRPRNRPVRTGIGAAWISVYVVALVGAGNDVIATHLHLSVNAVTWAVRVSLFVVPPAVFTVAKRWALGLQRQDREKVLHGRETGILKRLPHGEFIEVHEAVSQKQLHMLTAHEQYQPIGTGPGAASGRTQRLRSRLSRRFYGEGTQIPKPTVREFKEISERHRQ</sequence>
<feature type="transmembrane region" description="Helical" evidence="6">
    <location>
        <begin position="52"/>
        <end position="71"/>
    </location>
</feature>
<feature type="transmembrane region" description="Helical" evidence="6">
    <location>
        <begin position="215"/>
        <end position="235"/>
    </location>
</feature>
<dbReference type="InterPro" id="IPR005797">
    <property type="entry name" value="Cyt_b/b6_N"/>
</dbReference>
<dbReference type="PROSITE" id="PS51002">
    <property type="entry name" value="CYTB_NTER"/>
    <property type="match status" value="1"/>
</dbReference>
<dbReference type="PANTHER" id="PTHR19271">
    <property type="entry name" value="CYTOCHROME B"/>
    <property type="match status" value="1"/>
</dbReference>
<dbReference type="EC" id="7.1.1.8" evidence="2"/>
<evidence type="ECO:0000256" key="2">
    <source>
        <dbReference type="ARBA" id="ARBA00012951"/>
    </source>
</evidence>
<feature type="domain" description="Cytochrome b/b6 N-terminal region profile" evidence="7">
    <location>
        <begin position="19"/>
        <end position="245"/>
    </location>
</feature>
<dbReference type="PANTHER" id="PTHR19271:SF16">
    <property type="entry name" value="CYTOCHROME B"/>
    <property type="match status" value="1"/>
</dbReference>
<evidence type="ECO:0000256" key="1">
    <source>
        <dbReference type="ARBA" id="ARBA00001971"/>
    </source>
</evidence>
<feature type="transmembrane region" description="Helical" evidence="6">
    <location>
        <begin position="377"/>
        <end position="395"/>
    </location>
</feature>
<comment type="caution">
    <text evidence="8">The sequence shown here is derived from an EMBL/GenBank/DDBJ whole genome shotgun (WGS) entry which is preliminary data.</text>
</comment>
<accession>A0ABS7PYW9</accession>
<evidence type="ECO:0000313" key="8">
    <source>
        <dbReference type="EMBL" id="MBY8876085.1"/>
    </source>
</evidence>
<comment type="catalytic activity">
    <reaction evidence="4">
        <text>a quinol + 2 Fe(III)-[cytochrome c](out) = a quinone + 2 Fe(II)-[cytochrome c](out) + 2 H(+)(out)</text>
        <dbReference type="Rhea" id="RHEA:11484"/>
        <dbReference type="Rhea" id="RHEA-COMP:10350"/>
        <dbReference type="Rhea" id="RHEA-COMP:14399"/>
        <dbReference type="ChEBI" id="CHEBI:15378"/>
        <dbReference type="ChEBI" id="CHEBI:24646"/>
        <dbReference type="ChEBI" id="CHEBI:29033"/>
        <dbReference type="ChEBI" id="CHEBI:29034"/>
        <dbReference type="ChEBI" id="CHEBI:132124"/>
        <dbReference type="EC" id="7.1.1.8"/>
    </reaction>
</comment>
<evidence type="ECO:0000256" key="5">
    <source>
        <dbReference type="ARBA" id="ARBA00029568"/>
    </source>
</evidence>
<dbReference type="Pfam" id="PF13631">
    <property type="entry name" value="Cytochrom_B_N_2"/>
    <property type="match status" value="1"/>
</dbReference>
<keyword evidence="6" id="KW-0812">Transmembrane</keyword>
<dbReference type="SUPFAM" id="SSF81342">
    <property type="entry name" value="Transmembrane di-heme cytochromes"/>
    <property type="match status" value="1"/>
</dbReference>
<feature type="transmembrane region" description="Helical" evidence="6">
    <location>
        <begin position="178"/>
        <end position="203"/>
    </location>
</feature>
<dbReference type="Gene3D" id="1.20.810.10">
    <property type="entry name" value="Cytochrome Bc1 Complex, Chain C"/>
    <property type="match status" value="1"/>
</dbReference>
<evidence type="ECO:0000256" key="3">
    <source>
        <dbReference type="ARBA" id="ARBA00016116"/>
    </source>
</evidence>
<evidence type="ECO:0000256" key="6">
    <source>
        <dbReference type="SAM" id="Phobius"/>
    </source>
</evidence>
<keyword evidence="6" id="KW-0472">Membrane</keyword>
<comment type="cofactor">
    <cofactor evidence="1">
        <name>heme</name>
        <dbReference type="ChEBI" id="CHEBI:30413"/>
    </cofactor>
</comment>
<reference evidence="8 9" key="1">
    <citation type="submission" date="2021-08" db="EMBL/GenBank/DDBJ databases">
        <title>WGS of actinomycetes from Thailand.</title>
        <authorList>
            <person name="Thawai C."/>
        </authorList>
    </citation>
    <scope>NUCLEOTIDE SEQUENCE [LARGE SCALE GENOMIC DNA]</scope>
    <source>
        <strain evidence="8 9">PLK6-54</strain>
    </source>
</reference>
<gene>
    <name evidence="8" type="ORF">K7862_00315</name>
</gene>
<feature type="transmembrane region" description="Helical" evidence="6">
    <location>
        <begin position="267"/>
        <end position="286"/>
    </location>
</feature>
<dbReference type="InterPro" id="IPR027387">
    <property type="entry name" value="Cytb/b6-like_sf"/>
</dbReference>
<feature type="transmembrane region" description="Helical" evidence="6">
    <location>
        <begin position="148"/>
        <end position="166"/>
    </location>
</feature>
<name>A0ABS7PYW9_9ACTN</name>
<feature type="transmembrane region" description="Helical" evidence="6">
    <location>
        <begin position="117"/>
        <end position="136"/>
    </location>
</feature>
<keyword evidence="6" id="KW-1133">Transmembrane helix</keyword>
<protein>
    <recommendedName>
        <fullName evidence="3">Cytochrome bc1 complex cytochrome b subunit</fullName>
        <ecNumber evidence="2">7.1.1.8</ecNumber>
    </recommendedName>
    <alternativeName>
        <fullName evidence="5">Cytochrome bc1 reductase complex subunit QcrB</fullName>
    </alternativeName>
</protein>
<organism evidence="8 9">
    <name type="scientific">Actinacidiphila acidipaludis</name>
    <dbReference type="NCBI Taxonomy" id="2873382"/>
    <lineage>
        <taxon>Bacteria</taxon>
        <taxon>Bacillati</taxon>
        <taxon>Actinomycetota</taxon>
        <taxon>Actinomycetes</taxon>
        <taxon>Kitasatosporales</taxon>
        <taxon>Streptomycetaceae</taxon>
        <taxon>Actinacidiphila</taxon>
    </lineage>
</organism>
<evidence type="ECO:0000259" key="7">
    <source>
        <dbReference type="PROSITE" id="PS51002"/>
    </source>
</evidence>
<keyword evidence="9" id="KW-1185">Reference proteome</keyword>
<feature type="transmembrane region" description="Helical" evidence="6">
    <location>
        <begin position="415"/>
        <end position="436"/>
    </location>
</feature>